<evidence type="ECO:0000259" key="7">
    <source>
        <dbReference type="Pfam" id="PF08418"/>
    </source>
</evidence>
<dbReference type="PANTHER" id="PTHR23061">
    <property type="entry name" value="DNA POLYMERASE 2 ALPHA 70 KDA SUBUNIT"/>
    <property type="match status" value="1"/>
</dbReference>
<dbReference type="InterPro" id="IPR016722">
    <property type="entry name" value="DNA_pol_alpha_bsu"/>
</dbReference>
<dbReference type="Gene3D" id="1.10.8.530">
    <property type="entry name" value="DNA polymerase alpha-primase, subunit B, N-terminal domain"/>
    <property type="match status" value="1"/>
</dbReference>
<evidence type="ECO:0000259" key="8">
    <source>
        <dbReference type="Pfam" id="PF22062"/>
    </source>
</evidence>
<evidence type="ECO:0000256" key="3">
    <source>
        <dbReference type="ARBA" id="ARBA00018596"/>
    </source>
</evidence>
<dbReference type="Pfam" id="PF08418">
    <property type="entry name" value="Pol_alpha_B_N"/>
    <property type="match status" value="1"/>
</dbReference>
<dbReference type="GO" id="GO:0006270">
    <property type="term" value="P:DNA replication initiation"/>
    <property type="evidence" value="ECO:0007669"/>
    <property type="project" value="TreeGrafter"/>
</dbReference>
<dbReference type="InterPro" id="IPR054300">
    <property type="entry name" value="OB_DPOA2"/>
</dbReference>
<proteinExistence type="inferred from homology"/>
<dbReference type="Pfam" id="PF04042">
    <property type="entry name" value="DNA_pol_E_B"/>
    <property type="match status" value="1"/>
</dbReference>
<evidence type="ECO:0000256" key="5">
    <source>
        <dbReference type="ARBA" id="ARBA00023242"/>
    </source>
</evidence>
<dbReference type="EMBL" id="BJWL01000006">
    <property type="protein sequence ID" value="GFY88166.1"/>
    <property type="molecule type" value="Genomic_DNA"/>
</dbReference>
<gene>
    <name evidence="9" type="ORF">Acr_06g0001060</name>
</gene>
<dbReference type="Gene3D" id="3.60.21.60">
    <property type="match status" value="1"/>
</dbReference>
<keyword evidence="5" id="KW-0539">Nucleus</keyword>
<dbReference type="AlphaFoldDB" id="A0A7J0EPP2"/>
<protein>
    <recommendedName>
        <fullName evidence="3">DNA polymerase alpha subunit B</fullName>
    </recommendedName>
</protein>
<dbReference type="InterPro" id="IPR013627">
    <property type="entry name" value="Pol_alpha_B_N"/>
</dbReference>
<accession>A0A7J0EPP2</accession>
<evidence type="ECO:0000256" key="2">
    <source>
        <dbReference type="ARBA" id="ARBA00007299"/>
    </source>
</evidence>
<dbReference type="InterPro" id="IPR007185">
    <property type="entry name" value="DNA_pol_a/d/e_bsu"/>
</dbReference>
<dbReference type="FunFam" id="3.60.21.60:FF:000004">
    <property type="entry name" value="DNA polymerase alpha subunit B"/>
    <property type="match status" value="1"/>
</dbReference>
<comment type="subcellular location">
    <subcellularLocation>
        <location evidence="1">Nucleus</location>
    </subcellularLocation>
</comment>
<keyword evidence="4" id="KW-0235">DNA replication</keyword>
<dbReference type="PIRSF" id="PIRSF018300">
    <property type="entry name" value="DNA_pol_alph_2"/>
    <property type="match status" value="1"/>
</dbReference>
<evidence type="ECO:0000313" key="10">
    <source>
        <dbReference type="Proteomes" id="UP000585474"/>
    </source>
</evidence>
<dbReference type="PANTHER" id="PTHR23061:SF12">
    <property type="entry name" value="DNA POLYMERASE ALPHA SUBUNIT B"/>
    <property type="match status" value="1"/>
</dbReference>
<evidence type="ECO:0000259" key="6">
    <source>
        <dbReference type="Pfam" id="PF04042"/>
    </source>
</evidence>
<dbReference type="GO" id="GO:0003677">
    <property type="term" value="F:DNA binding"/>
    <property type="evidence" value="ECO:0007669"/>
    <property type="project" value="InterPro"/>
</dbReference>
<organism evidence="9 10">
    <name type="scientific">Actinidia rufa</name>
    <dbReference type="NCBI Taxonomy" id="165716"/>
    <lineage>
        <taxon>Eukaryota</taxon>
        <taxon>Viridiplantae</taxon>
        <taxon>Streptophyta</taxon>
        <taxon>Embryophyta</taxon>
        <taxon>Tracheophyta</taxon>
        <taxon>Spermatophyta</taxon>
        <taxon>Magnoliopsida</taxon>
        <taxon>eudicotyledons</taxon>
        <taxon>Gunneridae</taxon>
        <taxon>Pentapetalae</taxon>
        <taxon>asterids</taxon>
        <taxon>Ericales</taxon>
        <taxon>Actinidiaceae</taxon>
        <taxon>Actinidia</taxon>
    </lineage>
</organism>
<dbReference type="Pfam" id="PF22062">
    <property type="entry name" value="OB_DPOA2"/>
    <property type="match status" value="1"/>
</dbReference>
<evidence type="ECO:0000256" key="1">
    <source>
        <dbReference type="ARBA" id="ARBA00004123"/>
    </source>
</evidence>
<dbReference type="Proteomes" id="UP000585474">
    <property type="component" value="Unassembled WGS sequence"/>
</dbReference>
<comment type="similarity">
    <text evidence="2">Belongs to the DNA polymerase alpha subunit B family.</text>
</comment>
<feature type="domain" description="DNA polymerase alpha subunit B OB" evidence="8">
    <location>
        <begin position="257"/>
        <end position="297"/>
    </location>
</feature>
<dbReference type="GO" id="GO:0005658">
    <property type="term" value="C:alpha DNA polymerase:primase complex"/>
    <property type="evidence" value="ECO:0007669"/>
    <property type="project" value="TreeGrafter"/>
</dbReference>
<dbReference type="OrthoDB" id="336885at2759"/>
<evidence type="ECO:0000256" key="4">
    <source>
        <dbReference type="ARBA" id="ARBA00022705"/>
    </source>
</evidence>
<feature type="domain" description="DNA polymerase alpha subunit B N-terminal" evidence="7">
    <location>
        <begin position="3"/>
        <end position="59"/>
    </location>
</feature>
<feature type="domain" description="DNA polymerase alpha/delta/epsilon subunit B" evidence="6">
    <location>
        <begin position="337"/>
        <end position="462"/>
    </location>
</feature>
<keyword evidence="10" id="KW-1185">Reference proteome</keyword>
<name>A0A7J0EPP2_9ERIC</name>
<evidence type="ECO:0000313" key="9">
    <source>
        <dbReference type="EMBL" id="GFY88166.1"/>
    </source>
</evidence>
<reference evidence="9 10" key="1">
    <citation type="submission" date="2019-07" db="EMBL/GenBank/DDBJ databases">
        <title>De Novo Assembly of kiwifruit Actinidia rufa.</title>
        <authorList>
            <person name="Sugita-Konishi S."/>
            <person name="Sato K."/>
            <person name="Mori E."/>
            <person name="Abe Y."/>
            <person name="Kisaki G."/>
            <person name="Hamano K."/>
            <person name="Suezawa K."/>
            <person name="Otani M."/>
            <person name="Fukuda T."/>
            <person name="Manabe T."/>
            <person name="Gomi K."/>
            <person name="Tabuchi M."/>
            <person name="Akimitsu K."/>
            <person name="Kataoka I."/>
        </authorList>
    </citation>
    <scope>NUCLEOTIDE SEQUENCE [LARGE SCALE GENOMIC DNA]</scope>
    <source>
        <strain evidence="10">cv. Fuchu</strain>
    </source>
</reference>
<comment type="caution">
    <text evidence="9">The sequence shown here is derived from an EMBL/GenBank/DDBJ whole genome shotgun (WGS) entry which is preliminary data.</text>
</comment>
<dbReference type="InterPro" id="IPR043034">
    <property type="entry name" value="DNA_pol_alpha_B_N_sf"/>
</dbReference>
<sequence>MEEEIKEEFKKNGFTLDDEEEILNKCLTFCIQYKLSPSDLVSRWEAYSLNRQLELTVQNSHMDAFLLHLQDEQKEAIIKKESGLHMYSNDFSMILSDGHEDTKEGFHGTPTYKSHALHPEPVDSIHKPNGDIFSAGKPSQSVTPFGQRKNKFVVQSTLNDLSNIENIKKEHDHENSEDFIIKRVQPSARCSLVIQGSKLEPGCRFMYDKIEDKFNFLENRIRKHSTALVASGLCEEVMDPAVASPFSNFLTVLSILAGKRVRLDLQKLSQFSIFPGQIVGVEGHNPSGHCLIASKLIDYIPISVSSDEHQYPTKKQAVDKEFQLTDPSHMLAELSMIVAAGPFTTTDNLFFEPLAELLAYARRKQPQLLLLLGPFIDTEHPEIKKGTINKTFDEIFRLEILGRLQDYVEYMGSATRVILVPSIRDANHDFVFPQPPFDIHQTELKHQITSLTNPGIFSANETNTQPYLLLSETFGNSFYPLYPPMEGTPLDFSLAPEALQISRVPDILILSSDLAHFMKVLSLGDQNDGQEQVKCVCVNPGRLARGEGAGFFRGA</sequence>